<sequence length="102" mass="10652">MGLWIAQQMTDDLQIESSPGGAVVRISTTVHDAVGRPRRAGLRRPLANALSGLRGIVRLACVFPSSVSLSRCPLGSPTTAGRGSHVSTPPATDLARRTGHAQ</sequence>
<feature type="region of interest" description="Disordered" evidence="1">
    <location>
        <begin position="69"/>
        <end position="102"/>
    </location>
</feature>
<name>A0A1C5JSD5_9ACTN</name>
<evidence type="ECO:0000313" key="2">
    <source>
        <dbReference type="EMBL" id="SCG73474.1"/>
    </source>
</evidence>
<evidence type="ECO:0000256" key="1">
    <source>
        <dbReference type="SAM" id="MobiDB-lite"/>
    </source>
</evidence>
<dbReference type="AlphaFoldDB" id="A0A1C5JSD5"/>
<organism evidence="2 3">
    <name type="scientific">Micromonospora inositola</name>
    <dbReference type="NCBI Taxonomy" id="47865"/>
    <lineage>
        <taxon>Bacteria</taxon>
        <taxon>Bacillati</taxon>
        <taxon>Actinomycetota</taxon>
        <taxon>Actinomycetes</taxon>
        <taxon>Micromonosporales</taxon>
        <taxon>Micromonosporaceae</taxon>
        <taxon>Micromonospora</taxon>
    </lineage>
</organism>
<gene>
    <name evidence="2" type="ORF">GA0070613_5315</name>
</gene>
<accession>A0A1C5JSD5</accession>
<evidence type="ECO:0000313" key="3">
    <source>
        <dbReference type="Proteomes" id="UP000198221"/>
    </source>
</evidence>
<dbReference type="EMBL" id="LT607754">
    <property type="protein sequence ID" value="SCG73474.1"/>
    <property type="molecule type" value="Genomic_DNA"/>
</dbReference>
<dbReference type="Proteomes" id="UP000198221">
    <property type="component" value="Chromosome I"/>
</dbReference>
<reference evidence="3" key="1">
    <citation type="submission" date="2016-06" db="EMBL/GenBank/DDBJ databases">
        <authorList>
            <person name="Varghese N."/>
            <person name="Submissions Spin"/>
        </authorList>
    </citation>
    <scope>NUCLEOTIDE SEQUENCE [LARGE SCALE GENOMIC DNA]</scope>
    <source>
        <strain evidence="3">DSM 43819</strain>
    </source>
</reference>
<feature type="compositionally biased region" description="Polar residues" evidence="1">
    <location>
        <begin position="76"/>
        <end position="90"/>
    </location>
</feature>
<keyword evidence="3" id="KW-1185">Reference proteome</keyword>
<proteinExistence type="predicted"/>
<protein>
    <submittedName>
        <fullName evidence="2">Uncharacterized protein</fullName>
    </submittedName>
</protein>